<dbReference type="PROSITE" id="PS00609">
    <property type="entry name" value="GLYCOSYL_HYDROL_F32"/>
    <property type="match status" value="1"/>
</dbReference>
<dbReference type="PANTHER" id="PTHR43101">
    <property type="entry name" value="BETA-FRUCTOSIDASE"/>
    <property type="match status" value="1"/>
</dbReference>
<dbReference type="InterPro" id="IPR023296">
    <property type="entry name" value="Glyco_hydro_beta-prop_sf"/>
</dbReference>
<evidence type="ECO:0000256" key="5">
    <source>
        <dbReference type="RuleBase" id="RU365015"/>
    </source>
</evidence>
<evidence type="ECO:0000313" key="8">
    <source>
        <dbReference type="EMBL" id="HAT3897855.1"/>
    </source>
</evidence>
<dbReference type="NCBIfam" id="TIGR01322">
    <property type="entry name" value="scrB_fam"/>
    <property type="match status" value="1"/>
</dbReference>
<reference evidence="8" key="3">
    <citation type="journal article" date="2018" name="Genome Biol.">
        <title>SKESA: strategic k-mer extension for scrupulous assemblies.</title>
        <authorList>
            <person name="Souvorov A."/>
            <person name="Agarwala R."/>
            <person name="Lipman D.J."/>
        </authorList>
    </citation>
    <scope>NUCLEOTIDE SEQUENCE</scope>
    <source>
        <strain evidence="8">O50</strain>
    </source>
</reference>
<comment type="catalytic activity">
    <reaction evidence="4">
        <text>Hydrolysis of terminal non-reducing beta-D-fructofuranoside residues in beta-D-fructofuranosides.</text>
        <dbReference type="EC" id="3.2.1.26"/>
    </reaction>
</comment>
<dbReference type="SUPFAM" id="SSF49899">
    <property type="entry name" value="Concanavalin A-like lectins/glucanases"/>
    <property type="match status" value="1"/>
</dbReference>
<keyword evidence="5" id="KW-0119">Carbohydrate metabolism</keyword>
<dbReference type="EC" id="3.2.1.26" evidence="4"/>
<dbReference type="InterPro" id="IPR006232">
    <property type="entry name" value="Suc6P_hydrolase"/>
</dbReference>
<dbReference type="CDD" id="cd18623">
    <property type="entry name" value="GH32_ScrB-like"/>
    <property type="match status" value="1"/>
</dbReference>
<gene>
    <name evidence="9" type="ORF">AN672_13100</name>
    <name evidence="8" type="ORF">I9Y29_002285</name>
</gene>
<keyword evidence="2 4" id="KW-0378">Hydrolase</keyword>
<comment type="subcellular location">
    <subcellularLocation>
        <location evidence="5">Cytoplasm</location>
    </subcellularLocation>
</comment>
<evidence type="ECO:0000256" key="3">
    <source>
        <dbReference type="ARBA" id="ARBA00023295"/>
    </source>
</evidence>
<proteinExistence type="inferred from homology"/>
<evidence type="ECO:0000313" key="9">
    <source>
        <dbReference type="EMBL" id="KPR55032.1"/>
    </source>
</evidence>
<dbReference type="SUPFAM" id="SSF75005">
    <property type="entry name" value="Arabinanase/levansucrase/invertase"/>
    <property type="match status" value="1"/>
</dbReference>
<dbReference type="InterPro" id="IPR013320">
    <property type="entry name" value="ConA-like_dom_sf"/>
</dbReference>
<protein>
    <recommendedName>
        <fullName evidence="4">Sucrose-6-phosphate hydrolase</fullName>
        <ecNumber evidence="4">3.2.1.26</ecNumber>
    </recommendedName>
    <alternativeName>
        <fullName evidence="5">Invertase</fullName>
    </alternativeName>
</protein>
<accession>A0A0P8I4D3</accession>
<dbReference type="InterPro" id="IPR051214">
    <property type="entry name" value="GH32_Enzymes"/>
</dbReference>
<dbReference type="Proteomes" id="UP000050520">
    <property type="component" value="Unassembled WGS sequence"/>
</dbReference>
<reference evidence="10" key="1">
    <citation type="submission" date="2015-09" db="EMBL/GenBank/DDBJ databases">
        <title>Prevalence of NDMs in South Africa.</title>
        <authorList>
            <person name="Osei Sekyere J."/>
            <person name="Govinden U."/>
            <person name="Essack S."/>
            <person name="Haldorsen B."/>
            <person name="Samuelsen O."/>
            <person name="Aasnaes B."/>
            <person name="Sundsfjord A."/>
        </authorList>
    </citation>
    <scope>NUCLEOTIDE SEQUENCE [LARGE SCALE GENOMIC DNA]</scope>
    <source>
        <strain evidence="10">ST62:944112508</strain>
    </source>
</reference>
<dbReference type="Gene3D" id="2.115.10.20">
    <property type="entry name" value="Glycosyl hydrolase domain, family 43"/>
    <property type="match status" value="1"/>
</dbReference>
<name>A0A0P8I4D3_CITFR</name>
<keyword evidence="5" id="KW-0963">Cytoplasm</keyword>
<dbReference type="AlphaFoldDB" id="A0A0P8I4D3"/>
<feature type="domain" description="Glycosyl hydrolase family 32 N-terminal" evidence="6">
    <location>
        <begin position="28"/>
        <end position="328"/>
    </location>
</feature>
<comment type="function">
    <text evidence="5">Enables the bacterium to metabolize sucrose as a sole carbon source.</text>
</comment>
<organism evidence="8">
    <name type="scientific">Citrobacter freundii</name>
    <dbReference type="NCBI Taxonomy" id="546"/>
    <lineage>
        <taxon>Bacteria</taxon>
        <taxon>Pseudomonadati</taxon>
        <taxon>Pseudomonadota</taxon>
        <taxon>Gammaproteobacteria</taxon>
        <taxon>Enterobacterales</taxon>
        <taxon>Enterobacteriaceae</taxon>
        <taxon>Citrobacter</taxon>
        <taxon>Citrobacter freundii complex</taxon>
    </lineage>
</organism>
<evidence type="ECO:0000256" key="1">
    <source>
        <dbReference type="ARBA" id="ARBA00009902"/>
    </source>
</evidence>
<dbReference type="PANTHER" id="PTHR43101:SF1">
    <property type="entry name" value="BETA-FRUCTOSIDASE"/>
    <property type="match status" value="1"/>
</dbReference>
<dbReference type="GO" id="GO:0005737">
    <property type="term" value="C:cytoplasm"/>
    <property type="evidence" value="ECO:0007669"/>
    <property type="project" value="UniProtKB-SubCell"/>
</dbReference>
<evidence type="ECO:0000256" key="2">
    <source>
        <dbReference type="ARBA" id="ARBA00022801"/>
    </source>
</evidence>
<dbReference type="EMBL" id="DACSXJ010000011">
    <property type="protein sequence ID" value="HAT3897855.1"/>
    <property type="molecule type" value="Genomic_DNA"/>
</dbReference>
<sequence length="478" mass="54541">MTALLAAANEALNQQKDRINPRWYPRYHLAPPAGWMNDPNGLSWFDGYYHAFYQHYPWQPVWGPMHWGHARSRDMVNWEHLPIALAPEGPEDKDGCFSGSAVVDGNKLALIYTGHKFDGEAKEENLYQVQCLATSTDGVHFERQGMVLDTPLGVHHFRDPKVWQEGKSWYMVVGARVDDVGEVQLYRSQDLQHWQFASTLAQANDGMGYMWECPDLFPLDNKLVFMFSPQGIAADGYDYRNLFQSGYMVGEWQDNHQFHVTQPFLEMDHGHDFYAPQSFITPDGRRVVIGWLSMWESPMPEQADGWAGMLTLPREVTLDADLRLRMNPVKELEALRGQLHVWPVSDLNNRTLMVEVKAHALEVELSLDIARSHAEQYGIALGDGLRVFVDTQAQRLVLERRYPQHGLSGCRSIPLPANDVLDLHLFIDSSSVEVFVNHGEYTLSSRIYPEPDDRQLTLFSQNGHAIFNNGHAWPLAAN</sequence>
<dbReference type="GO" id="GO:0005985">
    <property type="term" value="P:sucrose metabolic process"/>
    <property type="evidence" value="ECO:0007669"/>
    <property type="project" value="UniProtKB-UniPathway"/>
</dbReference>
<evidence type="ECO:0000259" key="7">
    <source>
        <dbReference type="Pfam" id="PF08244"/>
    </source>
</evidence>
<comment type="caution">
    <text evidence="8">The sequence shown here is derived from an EMBL/GenBank/DDBJ whole genome shotgun (WGS) entry which is preliminary data.</text>
</comment>
<dbReference type="InterPro" id="IPR013189">
    <property type="entry name" value="Glyco_hydro_32_C"/>
</dbReference>
<dbReference type="InterPro" id="IPR001362">
    <property type="entry name" value="Glyco_hydro_32"/>
</dbReference>
<keyword evidence="3 4" id="KW-0326">Glycosidase</keyword>
<dbReference type="UniPathway" id="UPA00238"/>
<dbReference type="Pfam" id="PF08244">
    <property type="entry name" value="Glyco_hydro_32C"/>
    <property type="match status" value="1"/>
</dbReference>
<dbReference type="RefSeq" id="WP_057063855.1">
    <property type="nucleotide sequence ID" value="NZ_CABDWZ010000001.1"/>
</dbReference>
<reference evidence="9 10" key="2">
    <citation type="journal article" date="2017" name="PLoS ONE">
        <title>Genomic and phenotypic characterisation of fluoroquinolone resistance mechanisms in Enterobacteriaceae in Durban, South Africa.</title>
        <authorList>
            <person name="Osei Sekyere J."/>
            <person name="Amoako D.G."/>
        </authorList>
    </citation>
    <scope>NUCLEOTIDE SEQUENCE [LARGE SCALE GENOMIC DNA]</scope>
    <source>
        <strain evidence="9 10">ST62:944112508</strain>
    </source>
</reference>
<dbReference type="GO" id="GO:0004564">
    <property type="term" value="F:beta-fructofuranosidase activity"/>
    <property type="evidence" value="ECO:0007669"/>
    <property type="project" value="UniProtKB-EC"/>
</dbReference>
<evidence type="ECO:0000259" key="6">
    <source>
        <dbReference type="Pfam" id="PF00251"/>
    </source>
</evidence>
<dbReference type="InterPro" id="IPR018053">
    <property type="entry name" value="Glyco_hydro_32_AS"/>
</dbReference>
<dbReference type="Gene3D" id="2.60.120.560">
    <property type="entry name" value="Exo-inulinase, domain 1"/>
    <property type="match status" value="1"/>
</dbReference>
<dbReference type="InterPro" id="IPR013148">
    <property type="entry name" value="Glyco_hydro_32_N"/>
</dbReference>
<reference evidence="8" key="4">
    <citation type="submission" date="2020-09" db="EMBL/GenBank/DDBJ databases">
        <authorList>
            <consortium name="NCBI Pathogen Detection Project"/>
        </authorList>
    </citation>
    <scope>NUCLEOTIDE SEQUENCE</scope>
    <source>
        <strain evidence="8">O50</strain>
    </source>
</reference>
<dbReference type="EMBL" id="LJEB01000054">
    <property type="protein sequence ID" value="KPR55032.1"/>
    <property type="molecule type" value="Genomic_DNA"/>
</dbReference>
<comment type="pathway">
    <text evidence="5">Glycan biosynthesis; sucrose metabolism.</text>
</comment>
<evidence type="ECO:0000256" key="4">
    <source>
        <dbReference type="RuleBase" id="RU362110"/>
    </source>
</evidence>
<feature type="domain" description="Glycosyl hydrolase family 32 C-terminal" evidence="7">
    <location>
        <begin position="331"/>
        <end position="474"/>
    </location>
</feature>
<evidence type="ECO:0000313" key="10">
    <source>
        <dbReference type="Proteomes" id="UP000050520"/>
    </source>
</evidence>
<dbReference type="Proteomes" id="UP000855471">
    <property type="component" value="Unassembled WGS sequence"/>
</dbReference>
<dbReference type="Pfam" id="PF00251">
    <property type="entry name" value="Glyco_hydro_32N"/>
    <property type="match status" value="1"/>
</dbReference>
<comment type="similarity">
    <text evidence="1 4">Belongs to the glycosyl hydrolase 32 family.</text>
</comment>
<dbReference type="SMART" id="SM00640">
    <property type="entry name" value="Glyco_32"/>
    <property type="match status" value="1"/>
</dbReference>